<proteinExistence type="predicted"/>
<dbReference type="Proteomes" id="UP000249390">
    <property type="component" value="Unassembled WGS sequence"/>
</dbReference>
<comment type="caution">
    <text evidence="1">The sequence shown here is derived from an EMBL/GenBank/DDBJ whole genome shotgun (WGS) entry which is preliminary data.</text>
</comment>
<organism evidence="1 2">
    <name type="scientific">Cuscuta australis</name>
    <dbReference type="NCBI Taxonomy" id="267555"/>
    <lineage>
        <taxon>Eukaryota</taxon>
        <taxon>Viridiplantae</taxon>
        <taxon>Streptophyta</taxon>
        <taxon>Embryophyta</taxon>
        <taxon>Tracheophyta</taxon>
        <taxon>Spermatophyta</taxon>
        <taxon>Magnoliopsida</taxon>
        <taxon>eudicotyledons</taxon>
        <taxon>Gunneridae</taxon>
        <taxon>Pentapetalae</taxon>
        <taxon>asterids</taxon>
        <taxon>lamiids</taxon>
        <taxon>Solanales</taxon>
        <taxon>Convolvulaceae</taxon>
        <taxon>Cuscuteae</taxon>
        <taxon>Cuscuta</taxon>
        <taxon>Cuscuta subgen. Grammica</taxon>
        <taxon>Cuscuta sect. Cleistogrammica</taxon>
    </lineage>
</organism>
<evidence type="ECO:0000313" key="2">
    <source>
        <dbReference type="Proteomes" id="UP000249390"/>
    </source>
</evidence>
<reference evidence="1 2" key="1">
    <citation type="submission" date="2018-06" db="EMBL/GenBank/DDBJ databases">
        <title>The Genome of Cuscuta australis (Dodder) Provides Insight into the Evolution of Plant Parasitism.</title>
        <authorList>
            <person name="Liu H."/>
        </authorList>
    </citation>
    <scope>NUCLEOTIDE SEQUENCE [LARGE SCALE GENOMIC DNA]</scope>
    <source>
        <strain evidence="2">cv. Yunnan</strain>
        <tissue evidence="1">Vines</tissue>
    </source>
</reference>
<accession>A0A328D1U7</accession>
<keyword evidence="2" id="KW-1185">Reference proteome</keyword>
<name>A0A328D1U7_9ASTE</name>
<gene>
    <name evidence="1" type="ORF">DM860_002999</name>
</gene>
<evidence type="ECO:0000313" key="1">
    <source>
        <dbReference type="EMBL" id="RAL39466.1"/>
    </source>
</evidence>
<protein>
    <submittedName>
        <fullName evidence="1">Uncharacterized protein</fullName>
    </submittedName>
</protein>
<dbReference type="AlphaFoldDB" id="A0A328D1U7"/>
<sequence length="110" mass="12216">MAKANCCPTTVPKIETHYLRTPIVYNAIPSCRVQTNHETGLMRKPSQVSSYQKYPCSIIILVVSLIEAWCETLCYNGPTVSDSDVDVAVLYAHALVGVEDFDPQQDRSIP</sequence>
<dbReference type="EMBL" id="NQVE01000200">
    <property type="protein sequence ID" value="RAL39466.1"/>
    <property type="molecule type" value="Genomic_DNA"/>
</dbReference>